<dbReference type="EMBL" id="JAHBCL010000021">
    <property type="protein sequence ID" value="MBS7527511.1"/>
    <property type="molecule type" value="Genomic_DNA"/>
</dbReference>
<comment type="subcellular location">
    <subcellularLocation>
        <location evidence="1">Cell membrane</location>
        <topology evidence="1">Multi-pass membrane protein</topology>
    </subcellularLocation>
</comment>
<comment type="caution">
    <text evidence="7">The sequence shown here is derived from an EMBL/GenBank/DDBJ whole genome shotgun (WGS) entry which is preliminary data.</text>
</comment>
<dbReference type="PANTHER" id="PTHR47089:SF1">
    <property type="entry name" value="GUANOSINE ABC TRANSPORTER PERMEASE PROTEIN NUPP"/>
    <property type="match status" value="1"/>
</dbReference>
<gene>
    <name evidence="7" type="ORF">KHM83_12575</name>
</gene>
<dbReference type="InterPro" id="IPR001851">
    <property type="entry name" value="ABC_transp_permease"/>
</dbReference>
<dbReference type="RefSeq" id="WP_213237373.1">
    <property type="nucleotide sequence ID" value="NZ_JAHBCL010000021.1"/>
</dbReference>
<feature type="transmembrane region" description="Helical" evidence="6">
    <location>
        <begin position="85"/>
        <end position="101"/>
    </location>
</feature>
<reference evidence="7 8" key="1">
    <citation type="submission" date="2021-05" db="EMBL/GenBank/DDBJ databases">
        <title>Fusibacter ferrireducens sp. nov., an anaerobic, sulfur- and Fe-reducing bacterium isolated from the mangrove sediment.</title>
        <authorList>
            <person name="Qiu D."/>
        </authorList>
    </citation>
    <scope>NUCLEOTIDE SEQUENCE [LARGE SCALE GENOMIC DNA]</scope>
    <source>
        <strain evidence="7 8">DSM 12116</strain>
    </source>
</reference>
<keyword evidence="4 6" id="KW-1133">Transmembrane helix</keyword>
<feature type="transmembrane region" description="Helical" evidence="6">
    <location>
        <begin position="108"/>
        <end position="125"/>
    </location>
</feature>
<evidence type="ECO:0000256" key="6">
    <source>
        <dbReference type="SAM" id="Phobius"/>
    </source>
</evidence>
<feature type="transmembrane region" description="Helical" evidence="6">
    <location>
        <begin position="314"/>
        <end position="332"/>
    </location>
</feature>
<dbReference type="Pfam" id="PF02653">
    <property type="entry name" value="BPD_transp_2"/>
    <property type="match status" value="1"/>
</dbReference>
<dbReference type="CDD" id="cd06580">
    <property type="entry name" value="TM_PBP1_transp_TpRbsC_like"/>
    <property type="match status" value="1"/>
</dbReference>
<dbReference type="Proteomes" id="UP000746471">
    <property type="component" value="Unassembled WGS sequence"/>
</dbReference>
<evidence type="ECO:0000256" key="1">
    <source>
        <dbReference type="ARBA" id="ARBA00004651"/>
    </source>
</evidence>
<feature type="transmembrane region" description="Helical" evidence="6">
    <location>
        <begin position="274"/>
        <end position="294"/>
    </location>
</feature>
<feature type="transmembrane region" description="Helical" evidence="6">
    <location>
        <begin position="58"/>
        <end position="79"/>
    </location>
</feature>
<organism evidence="7 8">
    <name type="scientific">Fusibacter paucivorans</name>
    <dbReference type="NCBI Taxonomy" id="76009"/>
    <lineage>
        <taxon>Bacteria</taxon>
        <taxon>Bacillati</taxon>
        <taxon>Bacillota</taxon>
        <taxon>Clostridia</taxon>
        <taxon>Eubacteriales</taxon>
        <taxon>Eubacteriales Family XII. Incertae Sedis</taxon>
        <taxon>Fusibacter</taxon>
    </lineage>
</organism>
<keyword evidence="3 6" id="KW-0812">Transmembrane</keyword>
<keyword evidence="8" id="KW-1185">Reference proteome</keyword>
<feature type="transmembrane region" description="Helical" evidence="6">
    <location>
        <begin position="240"/>
        <end position="262"/>
    </location>
</feature>
<evidence type="ECO:0000256" key="4">
    <source>
        <dbReference type="ARBA" id="ARBA00022989"/>
    </source>
</evidence>
<keyword evidence="5 6" id="KW-0472">Membrane</keyword>
<evidence type="ECO:0000313" key="7">
    <source>
        <dbReference type="EMBL" id="MBS7527511.1"/>
    </source>
</evidence>
<feature type="transmembrane region" description="Helical" evidence="6">
    <location>
        <begin position="7"/>
        <end position="28"/>
    </location>
</feature>
<proteinExistence type="predicted"/>
<evidence type="ECO:0000256" key="3">
    <source>
        <dbReference type="ARBA" id="ARBA00022692"/>
    </source>
</evidence>
<name>A0ABS5PT38_9FIRM</name>
<dbReference type="PANTHER" id="PTHR47089">
    <property type="entry name" value="ABC TRANSPORTER, PERMEASE PROTEIN"/>
    <property type="match status" value="1"/>
</dbReference>
<keyword evidence="2" id="KW-1003">Cell membrane</keyword>
<sequence length="357" mass="38008">MRDFGKSLIRFALIIALSLVIGAIFIMIIGENPISAYAALVKGAFVGKLNLGKTLANFTPLMLTALAFAVGAKGGAFNVGVEGEVFLGGIAAAYIGIHWGFLPMPIHLLACFLGAMIVAAMWAFIPGALKAYYGVNEVCSTILLNYVAFYITSYLVSGPMSAGVANAQSDPVADQVKLYQFMKPSSANVGMFIAIIVGIIAIWILNKTTFGYKIRTVGLNASHAEYVGINPKHTFVKTMIFSGVLGGIAGCIEILGVHGYFLNNFAANIGFNGMLAALVVKNNLILTPFMAFFLGALKSGALGLQQATSVPKSIVDTITAVFIIIATMDLLFQFKKKKQIQQSDEPLKPEASQEKEA</sequence>
<evidence type="ECO:0000256" key="2">
    <source>
        <dbReference type="ARBA" id="ARBA00022475"/>
    </source>
</evidence>
<accession>A0ABS5PT38</accession>
<evidence type="ECO:0000313" key="8">
    <source>
        <dbReference type="Proteomes" id="UP000746471"/>
    </source>
</evidence>
<evidence type="ECO:0000256" key="5">
    <source>
        <dbReference type="ARBA" id="ARBA00023136"/>
    </source>
</evidence>
<protein>
    <submittedName>
        <fullName evidence="7">ABC transporter permease</fullName>
    </submittedName>
</protein>
<feature type="transmembrane region" description="Helical" evidence="6">
    <location>
        <begin position="187"/>
        <end position="205"/>
    </location>
</feature>